<gene>
    <name evidence="1" type="ORF">PVAP13_5KG164407</name>
</gene>
<keyword evidence="2" id="KW-1185">Reference proteome</keyword>
<sequence>MAAHNKILGVRREMLQLNGPLQQLLKQLVHYHAQLTHLLSKDVDTELVNPVARVEPFQIAEMHDMTARWEEDLERACAAAMTARQRLILAVHHATILVVSDMVGAEPRMHDS</sequence>
<dbReference type="AlphaFoldDB" id="A0A8T0SB95"/>
<name>A0A8T0SB95_PANVG</name>
<accession>A0A8T0SB95</accession>
<evidence type="ECO:0000313" key="2">
    <source>
        <dbReference type="Proteomes" id="UP000823388"/>
    </source>
</evidence>
<evidence type="ECO:0000313" key="1">
    <source>
        <dbReference type="EMBL" id="KAG2596482.1"/>
    </source>
</evidence>
<comment type="caution">
    <text evidence="1">The sequence shown here is derived from an EMBL/GenBank/DDBJ whole genome shotgun (WGS) entry which is preliminary data.</text>
</comment>
<reference evidence="1" key="1">
    <citation type="submission" date="2020-05" db="EMBL/GenBank/DDBJ databases">
        <title>WGS assembly of Panicum virgatum.</title>
        <authorList>
            <person name="Lovell J.T."/>
            <person name="Jenkins J."/>
            <person name="Shu S."/>
            <person name="Juenger T.E."/>
            <person name="Schmutz J."/>
        </authorList>
    </citation>
    <scope>NUCLEOTIDE SEQUENCE</scope>
    <source>
        <strain evidence="1">AP13</strain>
    </source>
</reference>
<organism evidence="1 2">
    <name type="scientific">Panicum virgatum</name>
    <name type="common">Blackwell switchgrass</name>
    <dbReference type="NCBI Taxonomy" id="38727"/>
    <lineage>
        <taxon>Eukaryota</taxon>
        <taxon>Viridiplantae</taxon>
        <taxon>Streptophyta</taxon>
        <taxon>Embryophyta</taxon>
        <taxon>Tracheophyta</taxon>
        <taxon>Spermatophyta</taxon>
        <taxon>Magnoliopsida</taxon>
        <taxon>Liliopsida</taxon>
        <taxon>Poales</taxon>
        <taxon>Poaceae</taxon>
        <taxon>PACMAD clade</taxon>
        <taxon>Panicoideae</taxon>
        <taxon>Panicodae</taxon>
        <taxon>Paniceae</taxon>
        <taxon>Panicinae</taxon>
        <taxon>Panicum</taxon>
        <taxon>Panicum sect. Hiantes</taxon>
    </lineage>
</organism>
<protein>
    <submittedName>
        <fullName evidence="1">Uncharacterized protein</fullName>
    </submittedName>
</protein>
<dbReference type="Proteomes" id="UP000823388">
    <property type="component" value="Chromosome 5K"/>
</dbReference>
<dbReference type="EMBL" id="CM029045">
    <property type="protein sequence ID" value="KAG2596482.1"/>
    <property type="molecule type" value="Genomic_DNA"/>
</dbReference>
<proteinExistence type="predicted"/>